<reference evidence="2" key="1">
    <citation type="journal article" date="2020" name="Fungal Divers.">
        <title>Resolving the Mortierellaceae phylogeny through synthesis of multi-gene phylogenetics and phylogenomics.</title>
        <authorList>
            <person name="Vandepol N."/>
            <person name="Liber J."/>
            <person name="Desiro A."/>
            <person name="Na H."/>
            <person name="Kennedy M."/>
            <person name="Barry K."/>
            <person name="Grigoriev I.V."/>
            <person name="Miller A.N."/>
            <person name="O'Donnell K."/>
            <person name="Stajich J.E."/>
            <person name="Bonito G."/>
        </authorList>
    </citation>
    <scope>NUCLEOTIDE SEQUENCE</scope>
    <source>
        <strain evidence="2">KOD948</strain>
    </source>
</reference>
<protein>
    <recommendedName>
        <fullName evidence="4">DUF1772-domain-containing protein</fullName>
    </recommendedName>
</protein>
<gene>
    <name evidence="2" type="ORF">BG011_004838</name>
</gene>
<dbReference type="Pfam" id="PF08592">
    <property type="entry name" value="Anthrone_oxy"/>
    <property type="match status" value="1"/>
</dbReference>
<sequence length="166" mass="17890">MATHVMNLFSNSTTLIAAKTVTVASIGLFAGVALSYNAVIMPALKATSNKNALSVWSNSCRTAKNLQVGLILTSLIGGSTVYYKTENPYFLTGALLMVLNIPFTFAFIMPINKTLLNIQQSGKGEESINVLFGRWDILHFGRTLISSIALGLTVWGSYSGKSVTLY</sequence>
<evidence type="ECO:0000313" key="2">
    <source>
        <dbReference type="EMBL" id="KAG0255969.1"/>
    </source>
</evidence>
<keyword evidence="3" id="KW-1185">Reference proteome</keyword>
<dbReference type="OrthoDB" id="5954308at2759"/>
<feature type="transmembrane region" description="Helical" evidence="1">
    <location>
        <begin position="20"/>
        <end position="44"/>
    </location>
</feature>
<keyword evidence="1" id="KW-0472">Membrane</keyword>
<proteinExistence type="predicted"/>
<comment type="caution">
    <text evidence="2">The sequence shown here is derived from an EMBL/GenBank/DDBJ whole genome shotgun (WGS) entry which is preliminary data.</text>
</comment>
<dbReference type="InterPro" id="IPR013901">
    <property type="entry name" value="Anthrone_oxy"/>
</dbReference>
<dbReference type="AlphaFoldDB" id="A0A9P6PX93"/>
<name>A0A9P6PX93_9FUNG</name>
<accession>A0A9P6PX93</accession>
<dbReference type="Proteomes" id="UP000726737">
    <property type="component" value="Unassembled WGS sequence"/>
</dbReference>
<evidence type="ECO:0008006" key="4">
    <source>
        <dbReference type="Google" id="ProtNLM"/>
    </source>
</evidence>
<dbReference type="PANTHER" id="PTHR36535">
    <property type="entry name" value="YALI0E30327P"/>
    <property type="match status" value="1"/>
</dbReference>
<evidence type="ECO:0000256" key="1">
    <source>
        <dbReference type="SAM" id="Phobius"/>
    </source>
</evidence>
<keyword evidence="1" id="KW-0812">Transmembrane</keyword>
<dbReference type="PANTHER" id="PTHR36535:SF1">
    <property type="entry name" value="DUF1772 DOMAIN-CONTAINING PROTEIN"/>
    <property type="match status" value="1"/>
</dbReference>
<feature type="transmembrane region" description="Helical" evidence="1">
    <location>
        <begin position="89"/>
        <end position="111"/>
    </location>
</feature>
<evidence type="ECO:0000313" key="3">
    <source>
        <dbReference type="Proteomes" id="UP000726737"/>
    </source>
</evidence>
<dbReference type="EMBL" id="JAAAJA010000323">
    <property type="protein sequence ID" value="KAG0255969.1"/>
    <property type="molecule type" value="Genomic_DNA"/>
</dbReference>
<organism evidence="2 3">
    <name type="scientific">Mortierella polycephala</name>
    <dbReference type="NCBI Taxonomy" id="41804"/>
    <lineage>
        <taxon>Eukaryota</taxon>
        <taxon>Fungi</taxon>
        <taxon>Fungi incertae sedis</taxon>
        <taxon>Mucoromycota</taxon>
        <taxon>Mortierellomycotina</taxon>
        <taxon>Mortierellomycetes</taxon>
        <taxon>Mortierellales</taxon>
        <taxon>Mortierellaceae</taxon>
        <taxon>Mortierella</taxon>
    </lineage>
</organism>
<keyword evidence="1" id="KW-1133">Transmembrane helix</keyword>